<evidence type="ECO:0000256" key="4">
    <source>
        <dbReference type="PROSITE-ProRule" id="PRU00175"/>
    </source>
</evidence>
<evidence type="ECO:0000256" key="2">
    <source>
        <dbReference type="ARBA" id="ARBA00022771"/>
    </source>
</evidence>
<proteinExistence type="predicted"/>
<dbReference type="PANTHER" id="PTHR45969">
    <property type="entry name" value="RING ZINC FINGER PROTEIN-RELATED"/>
    <property type="match status" value="1"/>
</dbReference>
<keyword evidence="3" id="KW-0862">Zinc</keyword>
<dbReference type="Pfam" id="PF13639">
    <property type="entry name" value="zf-RING_2"/>
    <property type="match status" value="1"/>
</dbReference>
<comment type="caution">
    <text evidence="7">The sequence shown here is derived from an EMBL/GenBank/DDBJ whole genome shotgun (WGS) entry which is preliminary data.</text>
</comment>
<dbReference type="GO" id="GO:0016567">
    <property type="term" value="P:protein ubiquitination"/>
    <property type="evidence" value="ECO:0007669"/>
    <property type="project" value="TreeGrafter"/>
</dbReference>
<reference evidence="7" key="1">
    <citation type="submission" date="2017-07" db="EMBL/GenBank/DDBJ databases">
        <title>Taro Niue Genome Assembly and Annotation.</title>
        <authorList>
            <person name="Atibalentja N."/>
            <person name="Keating K."/>
            <person name="Fields C.J."/>
        </authorList>
    </citation>
    <scope>NUCLEOTIDE SEQUENCE</scope>
    <source>
        <strain evidence="7">Niue_2</strain>
        <tissue evidence="7">Leaf</tissue>
    </source>
</reference>
<dbReference type="PANTHER" id="PTHR45969:SF81">
    <property type="entry name" value="OS08G0157400 PROTEIN"/>
    <property type="match status" value="1"/>
</dbReference>
<evidence type="ECO:0000259" key="6">
    <source>
        <dbReference type="PROSITE" id="PS50089"/>
    </source>
</evidence>
<dbReference type="SMART" id="SM00184">
    <property type="entry name" value="RING"/>
    <property type="match status" value="1"/>
</dbReference>
<name>A0A843WF31_COLES</name>
<sequence>MAAASSPVLLSILYALLSCLAVSLLAKLLRRPAAAWSTTPAVAAPLRRTALEFIREEQREEECCAVCLCPVREGTKAACQRLECSHLFHRACLRRWVDRHRSTCPLCRAYLLLPPQVAVGETIVVAPFTFSDVEDTGRWWLR</sequence>
<accession>A0A843WF31</accession>
<dbReference type="GO" id="GO:0061630">
    <property type="term" value="F:ubiquitin protein ligase activity"/>
    <property type="evidence" value="ECO:0007669"/>
    <property type="project" value="TreeGrafter"/>
</dbReference>
<dbReference type="Proteomes" id="UP000652761">
    <property type="component" value="Unassembled WGS sequence"/>
</dbReference>
<evidence type="ECO:0000256" key="1">
    <source>
        <dbReference type="ARBA" id="ARBA00022723"/>
    </source>
</evidence>
<dbReference type="InterPro" id="IPR001841">
    <property type="entry name" value="Znf_RING"/>
</dbReference>
<feature type="chain" id="PRO_5032522136" description="RING-type domain-containing protein" evidence="5">
    <location>
        <begin position="22"/>
        <end position="142"/>
    </location>
</feature>
<dbReference type="InterPro" id="IPR013083">
    <property type="entry name" value="Znf_RING/FYVE/PHD"/>
</dbReference>
<dbReference type="EMBL" id="NMUH01003181">
    <property type="protein sequence ID" value="MQM04241.1"/>
    <property type="molecule type" value="Genomic_DNA"/>
</dbReference>
<gene>
    <name evidence="7" type="ORF">Taro_037045</name>
</gene>
<evidence type="ECO:0000313" key="7">
    <source>
        <dbReference type="EMBL" id="MQM04241.1"/>
    </source>
</evidence>
<keyword evidence="2 4" id="KW-0863">Zinc-finger</keyword>
<dbReference type="OrthoDB" id="2384335at2759"/>
<dbReference type="Gene3D" id="3.30.40.10">
    <property type="entry name" value="Zinc/RING finger domain, C3HC4 (zinc finger)"/>
    <property type="match status" value="1"/>
</dbReference>
<protein>
    <recommendedName>
        <fullName evidence="6">RING-type domain-containing protein</fullName>
    </recommendedName>
</protein>
<keyword evidence="1" id="KW-0479">Metal-binding</keyword>
<organism evidence="7 8">
    <name type="scientific">Colocasia esculenta</name>
    <name type="common">Wild taro</name>
    <name type="synonym">Arum esculentum</name>
    <dbReference type="NCBI Taxonomy" id="4460"/>
    <lineage>
        <taxon>Eukaryota</taxon>
        <taxon>Viridiplantae</taxon>
        <taxon>Streptophyta</taxon>
        <taxon>Embryophyta</taxon>
        <taxon>Tracheophyta</taxon>
        <taxon>Spermatophyta</taxon>
        <taxon>Magnoliopsida</taxon>
        <taxon>Liliopsida</taxon>
        <taxon>Araceae</taxon>
        <taxon>Aroideae</taxon>
        <taxon>Colocasieae</taxon>
        <taxon>Colocasia</taxon>
    </lineage>
</organism>
<dbReference type="GO" id="GO:0008270">
    <property type="term" value="F:zinc ion binding"/>
    <property type="evidence" value="ECO:0007669"/>
    <property type="project" value="UniProtKB-KW"/>
</dbReference>
<keyword evidence="8" id="KW-1185">Reference proteome</keyword>
<evidence type="ECO:0000256" key="5">
    <source>
        <dbReference type="SAM" id="SignalP"/>
    </source>
</evidence>
<evidence type="ECO:0000256" key="3">
    <source>
        <dbReference type="ARBA" id="ARBA00022833"/>
    </source>
</evidence>
<evidence type="ECO:0000313" key="8">
    <source>
        <dbReference type="Proteomes" id="UP000652761"/>
    </source>
</evidence>
<keyword evidence="5" id="KW-0732">Signal</keyword>
<dbReference type="PROSITE" id="PS50089">
    <property type="entry name" value="ZF_RING_2"/>
    <property type="match status" value="1"/>
</dbReference>
<dbReference type="AlphaFoldDB" id="A0A843WF31"/>
<dbReference type="SUPFAM" id="SSF57850">
    <property type="entry name" value="RING/U-box"/>
    <property type="match status" value="1"/>
</dbReference>
<feature type="domain" description="RING-type" evidence="6">
    <location>
        <begin position="64"/>
        <end position="108"/>
    </location>
</feature>
<feature type="signal peptide" evidence="5">
    <location>
        <begin position="1"/>
        <end position="21"/>
    </location>
</feature>